<dbReference type="AlphaFoldDB" id="A0ABD3E285"/>
<evidence type="ECO:0000313" key="1">
    <source>
        <dbReference type="EMBL" id="KAL3648615.1"/>
    </source>
</evidence>
<evidence type="ECO:0000313" key="2">
    <source>
        <dbReference type="Proteomes" id="UP001632038"/>
    </source>
</evidence>
<comment type="caution">
    <text evidence="1">The sequence shown here is derived from an EMBL/GenBank/DDBJ whole genome shotgun (WGS) entry which is preliminary data.</text>
</comment>
<keyword evidence="2" id="KW-1185">Reference proteome</keyword>
<name>A0ABD3E285_9LAMI</name>
<proteinExistence type="predicted"/>
<sequence>MRNWRDEKEESVDGVTLRDLKEKKISGCDAKYSSKTKKMRVKHDK</sequence>
<dbReference type="Proteomes" id="UP001632038">
    <property type="component" value="Unassembled WGS sequence"/>
</dbReference>
<reference evidence="2" key="1">
    <citation type="journal article" date="2024" name="IScience">
        <title>Strigolactones Initiate the Formation of Haustorium-like Structures in Castilleja.</title>
        <authorList>
            <person name="Buerger M."/>
            <person name="Peterson D."/>
            <person name="Chory J."/>
        </authorList>
    </citation>
    <scope>NUCLEOTIDE SEQUENCE [LARGE SCALE GENOMIC DNA]</scope>
</reference>
<protein>
    <submittedName>
        <fullName evidence="1">Uncharacterized protein</fullName>
    </submittedName>
</protein>
<dbReference type="EMBL" id="JAVIJP010000007">
    <property type="protein sequence ID" value="KAL3648615.1"/>
    <property type="molecule type" value="Genomic_DNA"/>
</dbReference>
<organism evidence="1 2">
    <name type="scientific">Castilleja foliolosa</name>
    <dbReference type="NCBI Taxonomy" id="1961234"/>
    <lineage>
        <taxon>Eukaryota</taxon>
        <taxon>Viridiplantae</taxon>
        <taxon>Streptophyta</taxon>
        <taxon>Embryophyta</taxon>
        <taxon>Tracheophyta</taxon>
        <taxon>Spermatophyta</taxon>
        <taxon>Magnoliopsida</taxon>
        <taxon>eudicotyledons</taxon>
        <taxon>Gunneridae</taxon>
        <taxon>Pentapetalae</taxon>
        <taxon>asterids</taxon>
        <taxon>lamiids</taxon>
        <taxon>Lamiales</taxon>
        <taxon>Orobanchaceae</taxon>
        <taxon>Pedicularideae</taxon>
        <taxon>Castillejinae</taxon>
        <taxon>Castilleja</taxon>
    </lineage>
</organism>
<gene>
    <name evidence="1" type="ORF">CASFOL_005018</name>
</gene>
<accession>A0ABD3E285</accession>